<accession>A0A4E9EZX0</accession>
<dbReference type="InterPro" id="IPR057326">
    <property type="entry name" value="KR_dom"/>
</dbReference>
<gene>
    <name evidence="13" type="primary">Bma-pks-1</name>
    <name evidence="13" type="ORF">BM_BM2687</name>
</gene>
<feature type="domain" description="Carrier" evidence="10">
    <location>
        <begin position="6902"/>
        <end position="6977"/>
    </location>
</feature>
<dbReference type="CDD" id="cd00833">
    <property type="entry name" value="PKS"/>
    <property type="match status" value="3"/>
</dbReference>
<dbReference type="SUPFAM" id="SSF53901">
    <property type="entry name" value="Thiolase-like"/>
    <property type="match status" value="3"/>
</dbReference>
<dbReference type="PROSITE" id="PS50075">
    <property type="entry name" value="CARRIER"/>
    <property type="match status" value="5"/>
</dbReference>
<dbReference type="SUPFAM" id="SSF47336">
    <property type="entry name" value="ACP-like"/>
    <property type="match status" value="5"/>
</dbReference>
<comment type="catalytic activity">
    <reaction evidence="7">
        <text>acetyl-CoA + n malonyl-CoA + 2n NADPH + 2n H(+) = a long-chain fatty acid + (n+1) CoA + n CO2 + 2n NADP(+).</text>
        <dbReference type="EC" id="2.3.1.85"/>
    </reaction>
</comment>
<dbReference type="Gene3D" id="3.40.50.720">
    <property type="entry name" value="NAD(P)-binding Rossmann-like Domain"/>
    <property type="match status" value="3"/>
</dbReference>
<feature type="active site" description="Proton donor; for dehydratase activity" evidence="8">
    <location>
        <position position="503"/>
    </location>
</feature>
<dbReference type="OrthoDB" id="329835at2759"/>
<feature type="domain" description="Ketosynthase family 3 (KS3)" evidence="11">
    <location>
        <begin position="649"/>
        <end position="1086"/>
    </location>
</feature>
<dbReference type="Gene3D" id="3.40.47.10">
    <property type="match status" value="3"/>
</dbReference>
<keyword evidence="4" id="KW-0596">Phosphopantetheine</keyword>
<evidence type="ECO:0000256" key="6">
    <source>
        <dbReference type="ARBA" id="ARBA00022679"/>
    </source>
</evidence>
<dbReference type="InterPro" id="IPR018201">
    <property type="entry name" value="Ketoacyl_synth_AS"/>
</dbReference>
<dbReference type="SMART" id="SM00825">
    <property type="entry name" value="PKS_KS"/>
    <property type="match status" value="3"/>
</dbReference>
<dbReference type="Gene3D" id="3.30.559.10">
    <property type="entry name" value="Chloramphenicol acetyltransferase-like domain"/>
    <property type="match status" value="1"/>
</dbReference>
<dbReference type="GO" id="GO:0006633">
    <property type="term" value="P:fatty acid biosynthetic process"/>
    <property type="evidence" value="ECO:0007669"/>
    <property type="project" value="InterPro"/>
</dbReference>
<dbReference type="PANTHER" id="PTHR43775">
    <property type="entry name" value="FATTY ACID SYNTHASE"/>
    <property type="match status" value="1"/>
</dbReference>
<dbReference type="InterPro" id="IPR013968">
    <property type="entry name" value="PKS_KR"/>
</dbReference>
<dbReference type="SUPFAM" id="SSF52151">
    <property type="entry name" value="FabD/lysophospholipase-like"/>
    <property type="match status" value="2"/>
</dbReference>
<evidence type="ECO:0000256" key="1">
    <source>
        <dbReference type="ARBA" id="ARBA00012480"/>
    </source>
</evidence>
<dbReference type="Gene3D" id="3.30.300.30">
    <property type="match status" value="1"/>
</dbReference>
<dbReference type="SUPFAM" id="SSF52777">
    <property type="entry name" value="CoA-dependent acyltransferases"/>
    <property type="match status" value="2"/>
</dbReference>
<evidence type="ECO:0000256" key="3">
    <source>
        <dbReference type="ARBA" id="ARBA00018769"/>
    </source>
</evidence>
<evidence type="ECO:0000259" key="11">
    <source>
        <dbReference type="PROSITE" id="PS52004"/>
    </source>
</evidence>
<feature type="compositionally biased region" description="Low complexity" evidence="9">
    <location>
        <begin position="4260"/>
        <end position="4282"/>
    </location>
</feature>
<dbReference type="EC" id="2.3.1.85" evidence="2"/>
<dbReference type="InterPro" id="IPR020806">
    <property type="entry name" value="PKS_PP-bd"/>
</dbReference>
<dbReference type="PROSITE" id="PS52019">
    <property type="entry name" value="PKS_MFAS_DH"/>
    <property type="match status" value="2"/>
</dbReference>
<dbReference type="CTD" id="6096650"/>
<feature type="domain" description="Carrier" evidence="10">
    <location>
        <begin position="5806"/>
        <end position="5881"/>
    </location>
</feature>
<dbReference type="Gene3D" id="3.40.50.12780">
    <property type="entry name" value="N-terminal domain of ligase-like"/>
    <property type="match status" value="1"/>
</dbReference>
<dbReference type="InterPro" id="IPR029058">
    <property type="entry name" value="AB_hydrolase_fold"/>
</dbReference>
<feature type="region of interest" description="N-terminal hotdog fold" evidence="8">
    <location>
        <begin position="313"/>
        <end position="433"/>
    </location>
</feature>
<evidence type="ECO:0000313" key="13">
    <source>
        <dbReference type="EMBL" id="VIO89889.1"/>
    </source>
</evidence>
<dbReference type="Pfam" id="PF00668">
    <property type="entry name" value="Condensation"/>
    <property type="match status" value="1"/>
</dbReference>
<dbReference type="Pfam" id="PF00501">
    <property type="entry name" value="AMP-binding"/>
    <property type="match status" value="1"/>
</dbReference>
<evidence type="ECO:0000256" key="4">
    <source>
        <dbReference type="ARBA" id="ARBA00022450"/>
    </source>
</evidence>
<evidence type="ECO:0000256" key="9">
    <source>
        <dbReference type="SAM" id="MobiDB-lite"/>
    </source>
</evidence>
<feature type="region of interest" description="Disordered" evidence="9">
    <location>
        <begin position="4260"/>
        <end position="4287"/>
    </location>
</feature>
<dbReference type="SUPFAM" id="SSF56801">
    <property type="entry name" value="Acetyl-CoA synthetase-like"/>
    <property type="match status" value="1"/>
</dbReference>
<dbReference type="Gene3D" id="3.30.70.250">
    <property type="entry name" value="Malonyl-CoA ACP transacylase, ACP-binding"/>
    <property type="match status" value="1"/>
</dbReference>
<feature type="domain" description="Carrier" evidence="10">
    <location>
        <begin position="2256"/>
        <end position="2335"/>
    </location>
</feature>
<feature type="active site" description="Proton acceptor; for dehydratase activity" evidence="8">
    <location>
        <position position="347"/>
    </location>
</feature>
<dbReference type="SMART" id="SM00827">
    <property type="entry name" value="PKS_AT"/>
    <property type="match status" value="2"/>
</dbReference>
<sequence length="7249" mass="832201">MDHKYDPEDIPDNAKEWNNYWKIPEQRNECNDQGRNKMTNGQAMNTKCDNECDQNKSKNFDSKKKGLKFEINTNTGNAITEKQEECNDGKQFESIEWNKNLQIPGLLINISRKCTLALSSFQILSDTFQQYYKQCCDAFHICHNDLTIETIEQCGALTYAFIKLLFHIGYNPERIIVSGIDTLMMLAAKNAIKLDDACFAWKMIDSLITTISGDKLIIAKQINAILSKIDINFQNAISLINIEQLIISNMETLITAILTNEMQNEQFLNDQLKSFMIIGSTNNNCLMKHIENFDDFITFIAHQNNFKLFNALQKILIEKKTMTNLSVNEKIFNVKINLNDEKYLFAHLIHNCNILSAATLLITIFNSFLNERYIFKNVTFLFPVIFTSENDFIHFKIQFSANICTVTYKNHQCVTFQFVRNCQIVKYFDKSNNWISASIDKRLLAIETELNAKLVTEKEFYTEMEKYYYQYYAEFRSVKNLLINGNYGTVELTPSEHFDVLIDGAMQAIVFIYIQQFGVKSTGTTLVPFHIQQMIITDNISEEEEISIGRRRERSNNSNANILAFVKVKLKNGQIQGSFQFITDKITVIANAINFSPIKTNHILKSLKNDQNFSSTFNKANKHSSYQMELKKLKMKKFEQLEKILANDQKIVCIKSIACRLPKNITDPAEFWNALKIGDLMTDKIPYDRINGRDNLAYGQQYGIPIRCGNFLSNNISYFDAKFFGISRSEAEKIDPQQRLLLECIYECMENAGMIHLHDAGFFIGFMSNEYANIVKCDDAISMLGSSASIVSGRLNYLFGSNAPAITIDTACSSSLVALQIAIDALKNEQCKIAIVAGVNLILTEQSIGQRANGHLLADDGLCRSFDALSNGYGRADGCVALLLTLNNITTTTTTTDNITTTTTADNTTTAADNITTSSNTTDNERIDDCMIRIISTTIGHNGKSISLTAPNGFAQEKLLQNCLSEISEKQLIDYWEAHGTGTIIGDAIELKALQANLQHQCLISTAKTHFGHSEAAAGATGLAKILLQFKNDYIPVHGSYQFLQNLQNGNLYLPIIGEEWMCNNALAGISSFGIGGTNAMAIIQCKKLFDNKQLKMKLNLTTKMQTYLCPLSAKCMESLNMLMISYQTMLENSNQIIANICSTASLHRNHMHYRAIIIIHKRKIIQKLVMKNDKDGKGGEGEAMIGLKLSNYSYIYLFSWFHSNFPKFRMIYKFYLPLMKNFAVQQILAKLSQTYCDIILAGLLSLITFLNDIGIKLNAIYATDNLSLLAAHLITATKKQIVDRYKWYKLDIIRDQKNFEYELMEMIGISYLHGNCINWKHLYSTSSYQITLPNYQFKRESYWITKNSPTIDHWLIGRLMKEGQNECIFINQISKMTNAKLLMAFKYNGQMRFSFGICCDAIIQALQLTFFTKNISKQSQYYFHNFTMNKYLLKENDWMKTTITKYSNIKYHIKLTCATSVICEANIILNVHETTMKRLNINKIKNGFISKPNFYEILNNKGIIYDGIYQTIIRTSTTSSNEIIFVAKCCYQIFHILEAIIQSVCYCDILNPNDIYGDKKFIIKNLNFHQAFLTESTVYLAITNRKIIVYSGNDQTIMISVNLDDDNDNNSDNKCNEKIDKMKKGRKEKIDKKKKSDQFISTSFVTYQECIDKVRHAVEDIRKDNCPISNKQLSASFIELGLDSLAITDLANRLNTIYFPNLQFSAVDLFNYSNIKLLTDAIYKHKISSKITDNKDDKKISEIMVKHSGTITTFEEFSTSRESRLDDKHTLSSMLDDNDNYAYTQIFFKKQSRNDCMNVIITDKEFLLKQKSDNQLIIIVNDKMQKYQSIDDNAKILHFNRRNSVNFKHYLLSYLNDHKKILIKFALSNNFSLKYLVDVLLQLTQIIIIQSNQIFIFSSKFNSGYANAFALGFAKSLCAELYPKVQYEWNFILQKISNFKNYTKKQLSKLSVIKNDALLKERWLITGGLGGIGWQMAKYIGYNRRNISHLFLLGRKEPNEMQNDEMKKMRERTGVDVRAFSVDLTCKMQVQEFFEKLPVTLTSIIHSAGCIHDKLAAKQTHSTFRLVIDAKCNGLLMLDKLCRLHPIKHFIINSSISALIGNRGQCNYSAANAFIDEIMLKRRAKQLPATIINWGNWLETGMAIKANKILNEIGFIGLKTQKALAYLQIAIDYAPERMIIAQIDIRKILHYRPDLATVLLNTANDNNIQIIGKNNSEQMLNRSDQLDKNQSITDNLVQWNKNTAAANKTGINEEKNIDCLKLEMIKILEELTGDMITIENYQQTFMDLGLDSFKIYQFVSKLTEKIEIKPTLNVLAIFEHPTINQLLHYIASLYYRIKEYSDDEITERIERNCHANLMDYSENIAKSFKFFTLHSTANKKLDNEQIRFYNLHKQLNRSTMITCSNKQWNNNYLHIIWGFKYKLLQEEIIIANNIEHSRKAIICFMISGQGSQIWNMGRQLSSIFPFFRQKFDETLNIANEYMAKKSVNIRDVIYHWHYRELLYKTNYAQPIIYCFAYSLAKFYEYCGVNATYFVGHSIGEIVAYTLANQISLIDALKLVIRRGEILEFTRGMGKMIAVNDKENGAKLQQYSGMHYAAINSDKQIILSGDNQSAKLCIHYAQLHHYSFTIIDDCYPFHSSVIDNTLLEQYKMECKQIKLKKQTKQNVICYSTGELINATNFIDNQIIASINSTVYFKKCIETLRRNKTNIWLEIGNGEILTTFVRSMINSKSDNLILSSISNNMYEMDSFIHSLCQLQNFGVKIKWEQICNEINTDNNSTDKSMLMKKLLNKKNMKLFEEHRLHGAIILPAAFIIVLFVEYTTNLLDAKIDAMKRMNYDKLSDERRMIIFEALRLEKRITVANLSKINVKFIKTELLLTDSSDNNYCSCRLGNEKRKIIVEKMKQINALKNLQIKCKQFKMKMHNLSHQLFYEIMRKNGLQYGPNFQILREIYRKDCYISALLINDNDLIRLIDGSLQLLSAALLNTNKLSVYIPFAIDDIIINYNAICTKSNYFHAYGIITKRTDNIIKGSVIIYDNDSEIIILHNVKAIDISANKSIISTKHCNHSQSQYSANKEMNHFASSDKCDNTTSDNKITPTNTVSKLTDEISTDKKLSIQDKILEIEIISYIGQFPNSATDCASLWNNLKAGINSHSTDNIQKFQTDITMFEPSKFGITPKEAIYIDPQQRILLELTQKLIEKTGLKELTNETGVFIGVSSNDFAQKAYAEINDANSYLSTGTNQSALAGRIAYWYNLNGPTMVIDTACSSFASALTVACDNIKQGNCRMALVGAINIILNLKSTTVLQNAQMLSETNFCKVFDVDADGYVRSDGAAMILIHGKNLNLKSETFAIHQNDFKFTIEAYGMRHNGRSNALTVPNGISEYELMSKVCKKRVNKSVINWVEAHATGTSLGDPIEAKAILNALADNNDNDNDAQSIHITSVKSSIGHCEAVAGAASLIMVLEACNHNYLPSMQHFKLLNRNIINDCGSLIVPVIGEELPNGTIDILINSFGFSGTNTSIVLRRSNREQLQNDVKRSKQSMIKQMLSTNHSPSIISYSGDNLEVLKLISGKLKMYVENACYNLTTVCAMLQNSPDLSTGKYRIAMPIKQHTQKWMSFVEMFKKSQKWTKIIFKMEGKPEPAMIAELYISYRSFRKIFLKYLKIYKCTNNFTTTKLDEQNAFEYISKISLLTFLFVIGVKPLIIIATNRIDQIIAKVIRRNYQKGMSYECCNFEIQEEIISDNFDCILSISTLQIEKPKMKFGSNLKKTFSNQFVEIICQLYVHFIDINWKMLNDQTVKTCLIPDAEYSKKKYWPFTDCNMQINDCNSLHTEIHFSNLQLEMSEQTKNLESVNPIIDQFNSNNFDNTKTDLINSHYLYKLVQKKCLLPDPEQTMPFIAINLTDTTTILGQQAIFVTKINDNDDIVRIKKQFHLHQCTKLIFEWIIDEENLLENTIKQTLLKTLAMEETSVNFKAIHTDIIDKQILYEIWDENFINEIICYSGGNRFVERMQEMNDKELIVEQIRNTDRILITGNIRGIAGKLIEILKPRLAIAISRTMLNTCSSDKNGSIIRTIQADCTDYMQMEKIFATFAPFDMIFHCAATVSNCLMENMNVKLFEMVCQPKVLGLQNIIKLSRLYSIQKIVAFSSAATILGSAGQANYVVANELMEYLMRKNVPNGLVISWGPWDGQGFLAGEHMAKIRRQIQTSGWKLLQVEQVTQLCYKLLSSKGHHIAMSVNFDILQKKRPYLRKFLENISINNDNNNNNNNNNSDDNNNNSDNNNDNKGDEFILQNNLHSISGSEKNFTEIINNCIMEVSGITDVKFDIGFMSMGIDSLMITEMQKLLNERLNLNIPIAIFYEYSTVQTLSQYLAQNMLINDNKLQNDKRMKNDKNDKIAIIGYSGAFSGASNDEIFWRSLLDGQELIEQQKRTKINDHEEMIEGIGIMPDLDKFDYQFWNLTSSDANYIDPQIRKFVEHAYIALERSGLIRIRDKLRIGVIVGAEPSEYHVKSRCIGGIENLYEINQKDFIATWTSHLLNLNGPSFAVYSACSTALIAIVQAINLLKQNQCDIVLAGAVSLALPYTGNNSNNNNSLKHGMILSTDGHCRPFDQQSSGTVRGSAVGVIVLQRLNDAQKMNIPVIGNIIGYAITNDGLLKSSFMAPNITGQQSCIKKAIEMCDTNEIDYIECHGSGTITGDLIELTAMSQCYQRDTLIGSVKANIGHALAGAGIAAIIKLCKIAEMRIIPRQINFEQFNEHLSDVSFQITKCNIEIEKKILRLAVNASGIGGTNAHLIIENDNNHFLSTYQSNNNHYFYALIITGKSKNACMQLCNCIGNYLQMKMNLNQIASTLQNYREHFQYRFGITVRTISDAKNELKNAVKIEKIINLKCENIAFYIAPQGLEYLNMGFEAMKYNQTFCNVMKKCFHIASKLIGVNFENIIHQQQQQQQQQQQHQQQTITMENMLLKQPYSQLATFIICYALMEQLKEWKIDGCIMIGHSLGEYVAAVQANVFDIETALMIIFKRGCLIAKTENAKMLAVNCAIYNKHLNSNKKCLQIPETIEISAHLHSNLKCFVGKPKTIDAFKQLLEINEIHCRELTTNYGFHSSFMNSILDEFEQFLAKFTFQKPTKQILSNINGELIKHFDAKYMIEHMRYAVRLDKCIANLSDQIKIIIEIGPKGILESLLNANKQCKIDIISTIPSKKQYEKGYDTGNLLHIATKLWMKGYELNWEKICGNYSFDKFLPNYQFEKNICWEKQTVKWTSENIDVNLYESCWLSCKYTTKQQQQQLPKGVLLFVSQRRTNSIDKFLSMLHNLFVPVQCIFNDTISLTGNINVINDNIYINSNNQQSYYELANFLRSNNFYYDTIIHAWNFPVNLQTDESSDSYLLTSFYSVYWILTIITQNMIDLKFLTCIDWNAEPEIFTVLGPIREFVMTKRSMKAACILCTSEINLFDALQLLQLHHANFALIRNFVNDKFEYFSYQLKLTECDNYLIGNEKQSIIDKNDCCLIQNADIIVIFGFGSIGQSFANVLCQNFNNLTICIACPNATKHFQQHQNKINQWKILRNLEMSKKVNQTNVAAIVDVNNEQHKFFAYDIDVTNNDDVRHLLTQIMSQHKQINVIIHAAAGKIDRSIKFDKNFNELQTVLQPKICGIRNVINILHENNINIRSLILNSSMNALFGIPGNSDYAASNIFLDICSEQKFRNVQKITTVQWTGWRDSTMLSNYNSDKNKSQNPVANLIMKYSLSVNDAEQMIKKCLYQQGLIAVSFINPNEIIQEIRKLNFTLNDKFATELMEEKNMKMNCNEFKNVIAKIWMNYLNVEQIIDHDDFFQLGGHSLNGMQIIWEINCMLQIDCKLDDLFQHSQFQQFLHFLQNAKLKRNEQKFSFKLKDYKMFDCIEKLKMIRLSYPQENMFILRELHHPTLYNICFLLTFQGLICIKSLHKAFLFLIARQTSLRTTFLIRNDICYQEIQSLTESYYHMLWPMLDEYERYQLINDEKNHIMDLRQIPFRLLSMCSSESSDKMKNEYMIVISQHHIITDGWSMTIFANELSKFYHYCLTNEHIPVTFKRLSHHVAHFAAWQRSDNFTQMINDDLKRLCAKFQQQQQQQGTQIITHKTAILITKLIRQKIFNVSLSLWMQVNETAKRYQQTVYTVMLTAFVCLIRKFSNDYDNNTIIIGCPVSGRMNVDEMKLVMGYFLNNIILIVENFQMNVTNEMLFEQIKAAIQDARSFEHLPFHLLVANLSTEQRQFATNQHPIFNIFFNYRHNLDFPKIEISNVKCSIKQLTTNDAFDFAFTIDEINDNDNGPLITINYNANQYSNQLIDQMIVVYLKLLKSICSKNDCIQNEMYNFKCKMHYCDVLSGSAIDIIKQQAIHTDKLIAFCNSYQTIITYQQLYEMIDVFSKQITQFYLQNSCENIRADTIIPICADSNAIIAPLLAVQLIGAAYAPIDPANSSTMIAQLVHDIGATIIIVQEKHLNLNIPMLNMEQFAAFTNQQQQQQTDTKNWKMIYCNKKLANERMKKYSQCIDLSYVIFTSGTTGKPKAVCVTNQNLLNFIVASTQQTTFHPNYRIYHSVNTIFDVSCMNIFTTFSNGCCLISAANILNATNEIIEMNVQFAFLSAALFNMFDNDEINQLQQLEKLFVGGETINNQQINRCLQLGICLCQIYGPTETTIWSLTNNCTIFENECGRIIGTVINNEFAYVLDSENNLTCNGAKGELVICGNGITRGYLNLNNSNVFKCNKFHTKEDEILKRNLIAYYTGDFVIKFGEKYHFLGRKDKQLKMHGYRLEPTEIEIVVRKWDLTIGNVIVLKNEQLDSLVLFIEKETDSKYYCDLLRQYLNENLLHFMIPKKIILLQRMPLNRNGKIDVNKLNEMIRNDYYYHSTDNDNEIIASIQTNNVLQQEVQKIWCQLIGLSQINLTDNFFTIGGHSLLLILLRQKLRDKFNFTLNFQQFYRQPTLAALIASIQTELNICYNEKNDYTYQNYHLSVPLQDFNLIKFVNLRETVTSIGNVYMIHAIAGTIYSYFGLVSTIPQCFNIYAIEYELYYPSDSLIELATFYSKQIVKHSQMNAIYLMGHSLGGILAREIAELLNNNRDNKKELFVIMLDSWCIGIENLHMNTLICYLQEKLKGLPDKEEYIKKSMKLTKMLQNHQFTINSIKIYLLKAKDHGNSPLRTHLRELNSKQQTQSLISNGWHKISTKKVDIFLVDGDHDSMLQQHNMTLLTRIFAYIYAMNGIIVEQS</sequence>
<dbReference type="InterPro" id="IPR032821">
    <property type="entry name" value="PKS_assoc"/>
</dbReference>
<dbReference type="InterPro" id="IPR001227">
    <property type="entry name" value="Ac_transferase_dom_sf"/>
</dbReference>
<dbReference type="Pfam" id="PF02801">
    <property type="entry name" value="Ketoacyl-synt_C"/>
    <property type="match status" value="3"/>
</dbReference>
<dbReference type="Pfam" id="PF16197">
    <property type="entry name" value="KAsynt_C_assoc"/>
    <property type="match status" value="1"/>
</dbReference>
<dbReference type="InterPro" id="IPR050091">
    <property type="entry name" value="PKS_NRPS_Biosynth_Enz"/>
</dbReference>
<dbReference type="InterPro" id="IPR042099">
    <property type="entry name" value="ANL_N_sf"/>
</dbReference>
<feature type="region of interest" description="C-terminal hotdog fold" evidence="8">
    <location>
        <begin position="2923"/>
        <end position="3062"/>
    </location>
</feature>
<dbReference type="GO" id="GO:0004312">
    <property type="term" value="F:fatty acid synthase activity"/>
    <property type="evidence" value="ECO:0007669"/>
    <property type="project" value="UniProtKB-EC"/>
</dbReference>
<dbReference type="SUPFAM" id="SSF51735">
    <property type="entry name" value="NAD(P)-binding Rossmann-fold domains"/>
    <property type="match status" value="3"/>
</dbReference>
<dbReference type="KEGG" id="bmy:BM_BM2687"/>
<dbReference type="Pfam" id="PF00550">
    <property type="entry name" value="PP-binding"/>
    <property type="match status" value="5"/>
</dbReference>
<evidence type="ECO:0000256" key="8">
    <source>
        <dbReference type="PROSITE-ProRule" id="PRU01363"/>
    </source>
</evidence>
<dbReference type="PROSITE" id="PS00012">
    <property type="entry name" value="PHOSPHOPANTETHEINE"/>
    <property type="match status" value="3"/>
</dbReference>
<evidence type="ECO:0000259" key="10">
    <source>
        <dbReference type="PROSITE" id="PS50075"/>
    </source>
</evidence>
<dbReference type="Gene3D" id="3.40.50.1820">
    <property type="entry name" value="alpha/beta hydrolase"/>
    <property type="match status" value="1"/>
</dbReference>
<dbReference type="Pfam" id="PF00109">
    <property type="entry name" value="ketoacyl-synt"/>
    <property type="match status" value="3"/>
</dbReference>
<dbReference type="InterPro" id="IPR014043">
    <property type="entry name" value="Acyl_transferase_dom"/>
</dbReference>
<dbReference type="SMART" id="SM00822">
    <property type="entry name" value="PKS_KR"/>
    <property type="match status" value="1"/>
</dbReference>
<dbReference type="EC" id="3.1.2.14" evidence="1"/>
<name>A0A4E9EZX0_BRUMA</name>
<dbReference type="GO" id="GO:0044550">
    <property type="term" value="P:secondary metabolite biosynthetic process"/>
    <property type="evidence" value="ECO:0007669"/>
    <property type="project" value="UniProtKB-ARBA"/>
</dbReference>
<dbReference type="InterPro" id="IPR000873">
    <property type="entry name" value="AMP-dep_synth/lig_dom"/>
</dbReference>
<keyword evidence="6" id="KW-0808">Transferase</keyword>
<dbReference type="InterPro" id="IPR049551">
    <property type="entry name" value="PKS_DH_C"/>
</dbReference>
<dbReference type="RefSeq" id="XP_042931869.1">
    <property type="nucleotide sequence ID" value="XM_043075935.1"/>
</dbReference>
<feature type="domain" description="Ketosynthase family 3 (KS3)" evidence="11">
    <location>
        <begin position="3093"/>
        <end position="3526"/>
    </location>
</feature>
<dbReference type="InterPro" id="IPR001242">
    <property type="entry name" value="Condensation_dom"/>
</dbReference>
<feature type="domain" description="PKS/mFAS DH" evidence="12">
    <location>
        <begin position="2767"/>
        <end position="3062"/>
    </location>
</feature>
<dbReference type="InterPro" id="IPR042104">
    <property type="entry name" value="PKS_dehydratase_sf"/>
</dbReference>
<dbReference type="Gene3D" id="3.30.559.30">
    <property type="entry name" value="Nonribosomal peptide synthetase, condensation domain"/>
    <property type="match status" value="1"/>
</dbReference>
<dbReference type="InterPro" id="IPR009081">
    <property type="entry name" value="PP-bd_ACP"/>
</dbReference>
<dbReference type="InterPro" id="IPR020845">
    <property type="entry name" value="AMP-binding_CS"/>
</dbReference>
<dbReference type="SUPFAM" id="SSF53474">
    <property type="entry name" value="alpha/beta-Hydrolases"/>
    <property type="match status" value="1"/>
</dbReference>
<feature type="domain" description="PKS/mFAS DH" evidence="12">
    <location>
        <begin position="313"/>
        <end position="604"/>
    </location>
</feature>
<organism evidence="13">
    <name type="scientific">Brugia malayi</name>
    <name type="common">Filarial nematode worm</name>
    <dbReference type="NCBI Taxonomy" id="6279"/>
    <lineage>
        <taxon>Eukaryota</taxon>
        <taxon>Metazoa</taxon>
        <taxon>Ecdysozoa</taxon>
        <taxon>Nematoda</taxon>
        <taxon>Chromadorea</taxon>
        <taxon>Rhabditida</taxon>
        <taxon>Spirurina</taxon>
        <taxon>Spiruromorpha</taxon>
        <taxon>Filarioidea</taxon>
        <taxon>Onchocercidae</taxon>
        <taxon>Brugia</taxon>
    </lineage>
</organism>
<dbReference type="PROSITE" id="PS00606">
    <property type="entry name" value="KS3_1"/>
    <property type="match status" value="1"/>
</dbReference>
<dbReference type="InterPro" id="IPR036291">
    <property type="entry name" value="NAD(P)-bd_dom_sf"/>
</dbReference>
<dbReference type="Pfam" id="PF00698">
    <property type="entry name" value="Acyl_transf_1"/>
    <property type="match status" value="2"/>
</dbReference>
<dbReference type="Pfam" id="PF14765">
    <property type="entry name" value="PS-DH"/>
    <property type="match status" value="1"/>
</dbReference>
<evidence type="ECO:0000256" key="7">
    <source>
        <dbReference type="ARBA" id="ARBA00044883"/>
    </source>
</evidence>
<dbReference type="GO" id="GO:0016297">
    <property type="term" value="F:fatty acyl-[ACP] hydrolase activity"/>
    <property type="evidence" value="ECO:0007669"/>
    <property type="project" value="UniProtKB-EC"/>
</dbReference>
<dbReference type="InterPro" id="IPR045851">
    <property type="entry name" value="AMP-bd_C_sf"/>
</dbReference>
<dbReference type="InterPro" id="IPR014031">
    <property type="entry name" value="Ketoacyl_synth_C"/>
</dbReference>
<dbReference type="InterPro" id="IPR049900">
    <property type="entry name" value="PKS_mFAS_DH"/>
</dbReference>
<dbReference type="Gene3D" id="1.10.1200.10">
    <property type="entry name" value="ACP-like"/>
    <property type="match status" value="5"/>
</dbReference>
<feature type="domain" description="Carrier" evidence="10">
    <location>
        <begin position="4301"/>
        <end position="4376"/>
    </location>
</feature>
<feature type="active site" description="Proton acceptor; for dehydratase activity" evidence="8">
    <location>
        <position position="2801"/>
    </location>
</feature>
<dbReference type="SMART" id="SM00823">
    <property type="entry name" value="PKS_PP"/>
    <property type="match status" value="4"/>
</dbReference>
<keyword evidence="5" id="KW-0597">Phosphoprotein</keyword>
<protein>
    <recommendedName>
        <fullName evidence="3">Fatty acid synthase</fullName>
        <ecNumber evidence="2">2.3.1.85</ecNumber>
        <ecNumber evidence="1">3.1.2.14</ecNumber>
    </recommendedName>
</protein>
<dbReference type="InterPro" id="IPR006162">
    <property type="entry name" value="Ppantetheine_attach_site"/>
</dbReference>
<reference evidence="13" key="1">
    <citation type="submission" date="2019-04" db="EMBL/GenBank/DDBJ databases">
        <authorList>
            <person name="Howe K."/>
            <person name="Paulini M."/>
            <person name="Williams G."/>
        </authorList>
    </citation>
    <scope>NUCLEOTIDE SEQUENCE [LARGE SCALE GENOMIC DNA]</scope>
    <source>
        <strain evidence="13">FR3</strain>
    </source>
</reference>
<feature type="domain" description="Ketosynthase family 3 (KS3)" evidence="11">
    <location>
        <begin position="4394"/>
        <end position="4798"/>
    </location>
</feature>
<dbReference type="PROSITE" id="PS52004">
    <property type="entry name" value="KS3_2"/>
    <property type="match status" value="3"/>
</dbReference>
<feature type="region of interest" description="C-terminal hotdog fold" evidence="8">
    <location>
        <begin position="451"/>
        <end position="604"/>
    </location>
</feature>
<evidence type="ECO:0000256" key="5">
    <source>
        <dbReference type="ARBA" id="ARBA00022553"/>
    </source>
</evidence>
<proteinExistence type="predicted"/>
<dbReference type="EMBL" id="CAAKNF010000196">
    <property type="protein sequence ID" value="VIO89889.1"/>
    <property type="molecule type" value="Genomic_DNA"/>
</dbReference>
<dbReference type="Pfam" id="PF00975">
    <property type="entry name" value="Thioesterase"/>
    <property type="match status" value="1"/>
</dbReference>
<dbReference type="InterPro" id="IPR001031">
    <property type="entry name" value="Thioesterase"/>
</dbReference>
<dbReference type="Pfam" id="PF08659">
    <property type="entry name" value="KR"/>
    <property type="match status" value="3"/>
</dbReference>
<dbReference type="PANTHER" id="PTHR43775:SF51">
    <property type="entry name" value="INACTIVE PHENOLPHTHIOCEROL SYNTHESIS POLYKETIDE SYNTHASE TYPE I PKS1-RELATED"/>
    <property type="match status" value="1"/>
</dbReference>
<dbReference type="Gene3D" id="3.10.129.110">
    <property type="entry name" value="Polyketide synthase dehydratase"/>
    <property type="match status" value="2"/>
</dbReference>
<dbReference type="PROSITE" id="PS00455">
    <property type="entry name" value="AMP_BINDING"/>
    <property type="match status" value="1"/>
</dbReference>
<feature type="region of interest" description="N-terminal hotdog fold" evidence="8">
    <location>
        <begin position="2767"/>
        <end position="2905"/>
    </location>
</feature>
<dbReference type="GO" id="GO:0031177">
    <property type="term" value="F:phosphopantetheine binding"/>
    <property type="evidence" value="ECO:0007669"/>
    <property type="project" value="InterPro"/>
</dbReference>
<dbReference type="InterPro" id="IPR036736">
    <property type="entry name" value="ACP-like_sf"/>
</dbReference>
<feature type="domain" description="Carrier" evidence="10">
    <location>
        <begin position="1646"/>
        <end position="1727"/>
    </location>
</feature>
<feature type="active site" description="Proton donor; for dehydratase activity" evidence="8">
    <location>
        <position position="2974"/>
    </location>
</feature>
<dbReference type="Gene3D" id="3.30.70.3290">
    <property type="match status" value="3"/>
</dbReference>
<dbReference type="InterPro" id="IPR023213">
    <property type="entry name" value="CAT-like_dom_sf"/>
</dbReference>
<evidence type="ECO:0000256" key="2">
    <source>
        <dbReference type="ARBA" id="ARBA00012873"/>
    </source>
</evidence>
<dbReference type="InterPro" id="IPR016039">
    <property type="entry name" value="Thiolase-like"/>
</dbReference>
<dbReference type="GO" id="GO:0004315">
    <property type="term" value="F:3-oxoacyl-[acyl-carrier-protein] synthase activity"/>
    <property type="evidence" value="ECO:0007669"/>
    <property type="project" value="InterPro"/>
</dbReference>
<dbReference type="GeneID" id="6096650"/>
<dbReference type="InterPro" id="IPR020841">
    <property type="entry name" value="PKS_Beta-ketoAc_synthase_dom"/>
</dbReference>
<dbReference type="Gene3D" id="3.40.366.10">
    <property type="entry name" value="Malonyl-Coenzyme A Acyl Carrier Protein, domain 2"/>
    <property type="match status" value="2"/>
</dbReference>
<evidence type="ECO:0000259" key="12">
    <source>
        <dbReference type="PROSITE" id="PS52019"/>
    </source>
</evidence>
<dbReference type="InterPro" id="IPR014030">
    <property type="entry name" value="Ketoacyl_synth_N"/>
</dbReference>
<dbReference type="InterPro" id="IPR016035">
    <property type="entry name" value="Acyl_Trfase/lysoPLipase"/>
</dbReference>